<evidence type="ECO:0000313" key="1">
    <source>
        <dbReference type="EMBL" id="NKE62062.1"/>
    </source>
</evidence>
<reference evidence="1 2" key="1">
    <citation type="submission" date="2019-08" db="EMBL/GenBank/DDBJ databases">
        <title>Lentzea from Indian Himalayas.</title>
        <authorList>
            <person name="Mandal S."/>
            <person name="Mallick Gupta A."/>
            <person name="Maiti P.K."/>
            <person name="Sarkar J."/>
            <person name="Mandal S."/>
        </authorList>
    </citation>
    <scope>NUCLEOTIDE SEQUENCE [LARGE SCALE GENOMIC DNA]</scope>
    <source>
        <strain evidence="1 2">PSKA42</strain>
    </source>
</reference>
<comment type="caution">
    <text evidence="1">The sequence shown here is derived from an EMBL/GenBank/DDBJ whole genome shotgun (WGS) entry which is preliminary data.</text>
</comment>
<dbReference type="Gene3D" id="1.20.1260.20">
    <property type="entry name" value="PPE superfamily"/>
    <property type="match status" value="1"/>
</dbReference>
<accession>A0ABX1FU56</accession>
<dbReference type="InterPro" id="IPR038332">
    <property type="entry name" value="PPE_sf"/>
</dbReference>
<organism evidence="1 2">
    <name type="scientific">Lentzea indica</name>
    <dbReference type="NCBI Taxonomy" id="2604800"/>
    <lineage>
        <taxon>Bacteria</taxon>
        <taxon>Bacillati</taxon>
        <taxon>Actinomycetota</taxon>
        <taxon>Actinomycetes</taxon>
        <taxon>Pseudonocardiales</taxon>
        <taxon>Pseudonocardiaceae</taxon>
        <taxon>Lentzea</taxon>
    </lineage>
</organism>
<name>A0ABX1FU56_9PSEU</name>
<evidence type="ECO:0000313" key="2">
    <source>
        <dbReference type="Proteomes" id="UP001515943"/>
    </source>
</evidence>
<feature type="non-terminal residue" evidence="1">
    <location>
        <position position="78"/>
    </location>
</feature>
<protein>
    <submittedName>
        <fullName evidence="1">Uncharacterized protein</fullName>
    </submittedName>
</protein>
<dbReference type="Proteomes" id="UP001515943">
    <property type="component" value="Unassembled WGS sequence"/>
</dbReference>
<gene>
    <name evidence="1" type="ORF">FXN61_37080</name>
</gene>
<proteinExistence type="predicted"/>
<keyword evidence="2" id="KW-1185">Reference proteome</keyword>
<dbReference type="EMBL" id="VSRL01000217">
    <property type="protein sequence ID" value="NKE62062.1"/>
    <property type="molecule type" value="Genomic_DNA"/>
</dbReference>
<sequence>MVPENDLVLRDSQNWASRSHRQLYDSVHHFNDPGQTGEIGSEWAQFGAELTESAQLIAKRVAASESGWTGTAAEGARA</sequence>